<dbReference type="PANTHER" id="PTHR15004">
    <property type="entry name" value="GLUTAMYL-TRNA(GLN) AMIDOTRANSFERASE SUBUNIT C, MITOCHONDRIAL"/>
    <property type="match status" value="1"/>
</dbReference>
<protein>
    <recommendedName>
        <fullName evidence="1">Aspartyl/glutamyl-tRNA(Asn/Gln) amidotransferase subunit C</fullName>
        <shortName evidence="1">Asp/Glu-ADT subunit C</shortName>
        <ecNumber evidence="1">6.3.5.-</ecNumber>
    </recommendedName>
</protein>
<dbReference type="EMBL" id="FNVQ01000002">
    <property type="protein sequence ID" value="SEG54200.1"/>
    <property type="molecule type" value="Genomic_DNA"/>
</dbReference>
<keyword evidence="2" id="KW-0808">Transferase</keyword>
<keyword evidence="1" id="KW-0067">ATP-binding</keyword>
<keyword evidence="1" id="KW-0547">Nucleotide-binding</keyword>
<name>A0A1H6B0S4_9GAMM</name>
<gene>
    <name evidence="1" type="primary">gatC</name>
    <name evidence="2" type="ORF">SAMN05444390_102316</name>
</gene>
<keyword evidence="1" id="KW-0436">Ligase</keyword>
<dbReference type="GO" id="GO:0050567">
    <property type="term" value="F:glutaminyl-tRNA synthase (glutamine-hydrolyzing) activity"/>
    <property type="evidence" value="ECO:0007669"/>
    <property type="project" value="UniProtKB-UniRule"/>
</dbReference>
<dbReference type="SUPFAM" id="SSF141000">
    <property type="entry name" value="Glu-tRNAGln amidotransferase C subunit"/>
    <property type="match status" value="1"/>
</dbReference>
<dbReference type="GO" id="GO:0050566">
    <property type="term" value="F:asparaginyl-tRNA synthase (glutamine-hydrolyzing) activity"/>
    <property type="evidence" value="ECO:0007669"/>
    <property type="project" value="RHEA"/>
</dbReference>
<dbReference type="PANTHER" id="PTHR15004:SF0">
    <property type="entry name" value="GLUTAMYL-TRNA(GLN) AMIDOTRANSFERASE SUBUNIT C, MITOCHONDRIAL"/>
    <property type="match status" value="1"/>
</dbReference>
<dbReference type="GO" id="GO:0005524">
    <property type="term" value="F:ATP binding"/>
    <property type="evidence" value="ECO:0007669"/>
    <property type="project" value="UniProtKB-KW"/>
</dbReference>
<sequence length="95" mass="10483">MSLDRSDVERIAHLARLQIDESDIPAYTENLSNILNLIDQMQQTDTSGVAPLANPLDAVQRLRADTVTETNQREALQKAAPAVEDGLFLVPKVIE</sequence>
<dbReference type="Proteomes" id="UP000236745">
    <property type="component" value="Unassembled WGS sequence"/>
</dbReference>
<dbReference type="GO" id="GO:0070681">
    <property type="term" value="P:glutaminyl-tRNAGln biosynthesis via transamidation"/>
    <property type="evidence" value="ECO:0007669"/>
    <property type="project" value="TreeGrafter"/>
</dbReference>
<dbReference type="GO" id="GO:0016740">
    <property type="term" value="F:transferase activity"/>
    <property type="evidence" value="ECO:0007669"/>
    <property type="project" value="UniProtKB-KW"/>
</dbReference>
<dbReference type="OrthoDB" id="9794326at2"/>
<comment type="catalytic activity">
    <reaction evidence="1">
        <text>L-glutamyl-tRNA(Gln) + L-glutamine + ATP + H2O = L-glutaminyl-tRNA(Gln) + L-glutamate + ADP + phosphate + H(+)</text>
        <dbReference type="Rhea" id="RHEA:17521"/>
        <dbReference type="Rhea" id="RHEA-COMP:9681"/>
        <dbReference type="Rhea" id="RHEA-COMP:9684"/>
        <dbReference type="ChEBI" id="CHEBI:15377"/>
        <dbReference type="ChEBI" id="CHEBI:15378"/>
        <dbReference type="ChEBI" id="CHEBI:29985"/>
        <dbReference type="ChEBI" id="CHEBI:30616"/>
        <dbReference type="ChEBI" id="CHEBI:43474"/>
        <dbReference type="ChEBI" id="CHEBI:58359"/>
        <dbReference type="ChEBI" id="CHEBI:78520"/>
        <dbReference type="ChEBI" id="CHEBI:78521"/>
        <dbReference type="ChEBI" id="CHEBI:456216"/>
    </reaction>
</comment>
<proteinExistence type="inferred from homology"/>
<dbReference type="GO" id="GO:0006412">
    <property type="term" value="P:translation"/>
    <property type="evidence" value="ECO:0007669"/>
    <property type="project" value="UniProtKB-UniRule"/>
</dbReference>
<reference evidence="2 3" key="1">
    <citation type="submission" date="2016-10" db="EMBL/GenBank/DDBJ databases">
        <authorList>
            <person name="de Groot N.N."/>
        </authorList>
    </citation>
    <scope>NUCLEOTIDE SEQUENCE [LARGE SCALE GENOMIC DNA]</scope>
    <source>
        <strain evidence="2 3">DSM 22012</strain>
    </source>
</reference>
<keyword evidence="3" id="KW-1185">Reference proteome</keyword>
<comment type="catalytic activity">
    <reaction evidence="1">
        <text>L-aspartyl-tRNA(Asn) + L-glutamine + ATP + H2O = L-asparaginyl-tRNA(Asn) + L-glutamate + ADP + phosphate + 2 H(+)</text>
        <dbReference type="Rhea" id="RHEA:14513"/>
        <dbReference type="Rhea" id="RHEA-COMP:9674"/>
        <dbReference type="Rhea" id="RHEA-COMP:9677"/>
        <dbReference type="ChEBI" id="CHEBI:15377"/>
        <dbReference type="ChEBI" id="CHEBI:15378"/>
        <dbReference type="ChEBI" id="CHEBI:29985"/>
        <dbReference type="ChEBI" id="CHEBI:30616"/>
        <dbReference type="ChEBI" id="CHEBI:43474"/>
        <dbReference type="ChEBI" id="CHEBI:58359"/>
        <dbReference type="ChEBI" id="CHEBI:78515"/>
        <dbReference type="ChEBI" id="CHEBI:78516"/>
        <dbReference type="ChEBI" id="CHEBI:456216"/>
    </reaction>
</comment>
<dbReference type="HAMAP" id="MF_00122">
    <property type="entry name" value="GatC"/>
    <property type="match status" value="1"/>
</dbReference>
<dbReference type="NCBIfam" id="TIGR00135">
    <property type="entry name" value="gatC"/>
    <property type="match status" value="1"/>
</dbReference>
<dbReference type="InterPro" id="IPR036113">
    <property type="entry name" value="Asp/Glu-ADT_sf_sub_c"/>
</dbReference>
<accession>A0A1H6B0S4</accession>
<comment type="function">
    <text evidence="1">Allows the formation of correctly charged Asn-tRNA(Asn) or Gln-tRNA(Gln) through the transamidation of misacylated Asp-tRNA(Asn) or Glu-tRNA(Gln) in organisms which lack either or both of asparaginyl-tRNA or glutaminyl-tRNA synthetases. The reaction takes place in the presence of glutamine and ATP through an activated phospho-Asp-tRNA(Asn) or phospho-Glu-tRNA(Gln).</text>
</comment>
<dbReference type="Pfam" id="PF02686">
    <property type="entry name" value="GatC"/>
    <property type="match status" value="1"/>
</dbReference>
<dbReference type="EC" id="6.3.5.-" evidence="1"/>
<dbReference type="RefSeq" id="WP_104003412.1">
    <property type="nucleotide sequence ID" value="NZ_FNVQ01000002.1"/>
</dbReference>
<dbReference type="AlphaFoldDB" id="A0A1H6B0S4"/>
<comment type="similarity">
    <text evidence="1">Belongs to the GatC family.</text>
</comment>
<organism evidence="2 3">
    <name type="scientific">Marinobacterium lutimaris</name>
    <dbReference type="NCBI Taxonomy" id="568106"/>
    <lineage>
        <taxon>Bacteria</taxon>
        <taxon>Pseudomonadati</taxon>
        <taxon>Pseudomonadota</taxon>
        <taxon>Gammaproteobacteria</taxon>
        <taxon>Oceanospirillales</taxon>
        <taxon>Oceanospirillaceae</taxon>
        <taxon>Marinobacterium</taxon>
    </lineage>
</organism>
<evidence type="ECO:0000256" key="1">
    <source>
        <dbReference type="HAMAP-Rule" id="MF_00122"/>
    </source>
</evidence>
<keyword evidence="1" id="KW-0648">Protein biosynthesis</keyword>
<dbReference type="Gene3D" id="1.10.20.60">
    <property type="entry name" value="Glu-tRNAGln amidotransferase C subunit, N-terminal domain"/>
    <property type="match status" value="1"/>
</dbReference>
<dbReference type="InterPro" id="IPR003837">
    <property type="entry name" value="GatC"/>
</dbReference>
<evidence type="ECO:0000313" key="2">
    <source>
        <dbReference type="EMBL" id="SEG54200.1"/>
    </source>
</evidence>
<dbReference type="GO" id="GO:0006450">
    <property type="term" value="P:regulation of translational fidelity"/>
    <property type="evidence" value="ECO:0007669"/>
    <property type="project" value="InterPro"/>
</dbReference>
<evidence type="ECO:0000313" key="3">
    <source>
        <dbReference type="Proteomes" id="UP000236745"/>
    </source>
</evidence>
<comment type="subunit">
    <text evidence="1">Heterotrimer of A, B and C subunits.</text>
</comment>